<dbReference type="EMBL" id="BAAATD010000007">
    <property type="protein sequence ID" value="GAA2612375.1"/>
    <property type="molecule type" value="Genomic_DNA"/>
</dbReference>
<accession>A0ABP6CBL0</accession>
<keyword evidence="2" id="KW-1185">Reference proteome</keyword>
<evidence type="ECO:0000313" key="1">
    <source>
        <dbReference type="EMBL" id="GAA2612375.1"/>
    </source>
</evidence>
<organism evidence="1 2">
    <name type="scientific">Actinomadura fulvescens</name>
    <dbReference type="NCBI Taxonomy" id="46160"/>
    <lineage>
        <taxon>Bacteria</taxon>
        <taxon>Bacillati</taxon>
        <taxon>Actinomycetota</taxon>
        <taxon>Actinomycetes</taxon>
        <taxon>Streptosporangiales</taxon>
        <taxon>Thermomonosporaceae</taxon>
        <taxon>Actinomadura</taxon>
    </lineage>
</organism>
<dbReference type="RefSeq" id="WP_344545225.1">
    <property type="nucleotide sequence ID" value="NZ_BAAATD010000007.1"/>
</dbReference>
<name>A0ABP6CBL0_9ACTN</name>
<sequence length="110" mass="12519">MTLPDGRGVPIERYPTHALAVAAPRPSRRSQVITSYAPVIDAWLRAELLLKATVIHERLVEEYGFTGNYQRVKLYLQEARPRIAEELGFTPKELARLHRRFEVVPGAQAQ</sequence>
<evidence type="ECO:0000313" key="2">
    <source>
        <dbReference type="Proteomes" id="UP001501509"/>
    </source>
</evidence>
<reference evidence="2" key="1">
    <citation type="journal article" date="2019" name="Int. J. Syst. Evol. Microbiol.">
        <title>The Global Catalogue of Microorganisms (GCM) 10K type strain sequencing project: providing services to taxonomists for standard genome sequencing and annotation.</title>
        <authorList>
            <consortium name="The Broad Institute Genomics Platform"/>
            <consortium name="The Broad Institute Genome Sequencing Center for Infectious Disease"/>
            <person name="Wu L."/>
            <person name="Ma J."/>
        </authorList>
    </citation>
    <scope>NUCLEOTIDE SEQUENCE [LARGE SCALE GENOMIC DNA]</scope>
    <source>
        <strain evidence="2">JCM 6833</strain>
    </source>
</reference>
<proteinExistence type="predicted"/>
<comment type="caution">
    <text evidence="1">The sequence shown here is derived from an EMBL/GenBank/DDBJ whole genome shotgun (WGS) entry which is preliminary data.</text>
</comment>
<protein>
    <submittedName>
        <fullName evidence="1">Uncharacterized protein</fullName>
    </submittedName>
</protein>
<dbReference type="Proteomes" id="UP001501509">
    <property type="component" value="Unassembled WGS sequence"/>
</dbReference>
<gene>
    <name evidence="1" type="ORF">GCM10010411_53890</name>
</gene>